<keyword evidence="10" id="KW-0812">Transmembrane</keyword>
<evidence type="ECO:0000313" key="14">
    <source>
        <dbReference type="EMBL" id="GAA4064713.1"/>
    </source>
</evidence>
<evidence type="ECO:0000256" key="5">
    <source>
        <dbReference type="ARBA" id="ARBA00022741"/>
    </source>
</evidence>
<dbReference type="InterPro" id="IPR003594">
    <property type="entry name" value="HATPase_dom"/>
</dbReference>
<proteinExistence type="predicted"/>
<dbReference type="Pfam" id="PF23539">
    <property type="entry name" value="DUF7134"/>
    <property type="match status" value="1"/>
</dbReference>
<keyword evidence="4" id="KW-0808">Transferase</keyword>
<dbReference type="Gene3D" id="1.20.5.1930">
    <property type="match status" value="1"/>
</dbReference>
<evidence type="ECO:0000256" key="7">
    <source>
        <dbReference type="ARBA" id="ARBA00022840"/>
    </source>
</evidence>
<keyword evidence="6 14" id="KW-0418">Kinase</keyword>
<evidence type="ECO:0000256" key="1">
    <source>
        <dbReference type="ARBA" id="ARBA00000085"/>
    </source>
</evidence>
<keyword evidence="7" id="KW-0067">ATP-binding</keyword>
<dbReference type="Proteomes" id="UP001499984">
    <property type="component" value="Unassembled WGS sequence"/>
</dbReference>
<dbReference type="CDD" id="cd16917">
    <property type="entry name" value="HATPase_UhpB-NarQ-NarX-like"/>
    <property type="match status" value="1"/>
</dbReference>
<feature type="transmembrane region" description="Helical" evidence="10">
    <location>
        <begin position="136"/>
        <end position="156"/>
    </location>
</feature>
<sequence length="408" mass="43550">MSRRIQSLPWIHTAYDVALAVLVVLMTSRYGEEYDQLIGWGMALALLFRRRRPLTVMALVSGLALVQYVLAEYPEFMLATAPTAYDAALLVAMVSVVTHARPMWHSYAAGAVVLAGIAVESGVGLPGARNSMEVDLLTLASYSGLGTALWLTAVVLRTRRLYVASLEERAATAEREREHLVQLAAAEERAEIARELHDVVAHSLAVMILQADGAGYALKSDPDKAGSALKAIGDTGRDALEDMHRIVRVLRGGRASGQDQDLDADRRRVSLDDLETVAERARVAGLKVDLAVEGDHRGLSTADELTVLRVVQESLTNVLRHAGPGAQVTITLRFDKEVVLIGVVDDGAGRLAGPQAAAERGSGGNGLVGMRERVEVSGGSFSAGPRLGAGWQVDAELPVSRTPVRTAG</sequence>
<feature type="domain" description="Signal transduction histidine kinase subgroup 3 dimerisation and phosphoacceptor" evidence="12">
    <location>
        <begin position="188"/>
        <end position="252"/>
    </location>
</feature>
<accession>A0ABP7VD45</accession>
<evidence type="ECO:0000259" key="13">
    <source>
        <dbReference type="Pfam" id="PF23539"/>
    </source>
</evidence>
<dbReference type="GO" id="GO:0016301">
    <property type="term" value="F:kinase activity"/>
    <property type="evidence" value="ECO:0007669"/>
    <property type="project" value="UniProtKB-KW"/>
</dbReference>
<dbReference type="SUPFAM" id="SSF55874">
    <property type="entry name" value="ATPase domain of HSP90 chaperone/DNA topoisomerase II/histidine kinase"/>
    <property type="match status" value="1"/>
</dbReference>
<dbReference type="RefSeq" id="WP_345015203.1">
    <property type="nucleotide sequence ID" value="NZ_BAAAZY010000011.1"/>
</dbReference>
<evidence type="ECO:0000256" key="4">
    <source>
        <dbReference type="ARBA" id="ARBA00022679"/>
    </source>
</evidence>
<dbReference type="EC" id="2.7.13.3" evidence="2"/>
<feature type="transmembrane region" description="Helical" evidence="10">
    <location>
        <begin position="104"/>
        <end position="124"/>
    </location>
</feature>
<feature type="domain" description="Histidine kinase/HSP90-like ATPase" evidence="11">
    <location>
        <begin position="303"/>
        <end position="399"/>
    </location>
</feature>
<dbReference type="EMBL" id="BAAAZY010000011">
    <property type="protein sequence ID" value="GAA4064713.1"/>
    <property type="molecule type" value="Genomic_DNA"/>
</dbReference>
<comment type="caution">
    <text evidence="14">The sequence shown here is derived from an EMBL/GenBank/DDBJ whole genome shotgun (WGS) entry which is preliminary data.</text>
</comment>
<gene>
    <name evidence="14" type="ORF">GCM10022233_43830</name>
</gene>
<dbReference type="InterPro" id="IPR036890">
    <property type="entry name" value="HATPase_C_sf"/>
</dbReference>
<feature type="domain" description="DUF7134" evidence="13">
    <location>
        <begin position="12"/>
        <end position="160"/>
    </location>
</feature>
<keyword evidence="9" id="KW-0175">Coiled coil</keyword>
<reference evidence="15" key="1">
    <citation type="journal article" date="2019" name="Int. J. Syst. Evol. Microbiol.">
        <title>The Global Catalogue of Microorganisms (GCM) 10K type strain sequencing project: providing services to taxonomists for standard genome sequencing and annotation.</title>
        <authorList>
            <consortium name="The Broad Institute Genomics Platform"/>
            <consortium name="The Broad Institute Genome Sequencing Center for Infectious Disease"/>
            <person name="Wu L."/>
            <person name="Ma J."/>
        </authorList>
    </citation>
    <scope>NUCLEOTIDE SEQUENCE [LARGE SCALE GENOMIC DNA]</scope>
    <source>
        <strain evidence="15">JCM 16925</strain>
    </source>
</reference>
<dbReference type="Pfam" id="PF02518">
    <property type="entry name" value="HATPase_c"/>
    <property type="match status" value="1"/>
</dbReference>
<comment type="catalytic activity">
    <reaction evidence="1">
        <text>ATP + protein L-histidine = ADP + protein N-phospho-L-histidine.</text>
        <dbReference type="EC" id="2.7.13.3"/>
    </reaction>
</comment>
<keyword evidence="8" id="KW-0902">Two-component regulatory system</keyword>
<keyword evidence="3" id="KW-0597">Phosphoprotein</keyword>
<feature type="coiled-coil region" evidence="9">
    <location>
        <begin position="163"/>
        <end position="190"/>
    </location>
</feature>
<organism evidence="14 15">
    <name type="scientific">Streptomyces shaanxiensis</name>
    <dbReference type="NCBI Taxonomy" id="653357"/>
    <lineage>
        <taxon>Bacteria</taxon>
        <taxon>Bacillati</taxon>
        <taxon>Actinomycetota</taxon>
        <taxon>Actinomycetes</taxon>
        <taxon>Kitasatosporales</taxon>
        <taxon>Streptomycetaceae</taxon>
        <taxon>Streptomyces</taxon>
    </lineage>
</organism>
<evidence type="ECO:0000313" key="15">
    <source>
        <dbReference type="Proteomes" id="UP001499984"/>
    </source>
</evidence>
<dbReference type="PANTHER" id="PTHR24421">
    <property type="entry name" value="NITRATE/NITRITE SENSOR PROTEIN NARX-RELATED"/>
    <property type="match status" value="1"/>
</dbReference>
<name>A0ABP7VD45_9ACTN</name>
<evidence type="ECO:0000256" key="10">
    <source>
        <dbReference type="SAM" id="Phobius"/>
    </source>
</evidence>
<keyword evidence="10" id="KW-0472">Membrane</keyword>
<evidence type="ECO:0000256" key="3">
    <source>
        <dbReference type="ARBA" id="ARBA00022553"/>
    </source>
</evidence>
<evidence type="ECO:0000256" key="8">
    <source>
        <dbReference type="ARBA" id="ARBA00023012"/>
    </source>
</evidence>
<dbReference type="InterPro" id="IPR050482">
    <property type="entry name" value="Sensor_HK_TwoCompSys"/>
</dbReference>
<dbReference type="InterPro" id="IPR055558">
    <property type="entry name" value="DUF7134"/>
</dbReference>
<evidence type="ECO:0000259" key="11">
    <source>
        <dbReference type="Pfam" id="PF02518"/>
    </source>
</evidence>
<feature type="transmembrane region" description="Helical" evidence="10">
    <location>
        <begin position="52"/>
        <end position="70"/>
    </location>
</feature>
<evidence type="ECO:0000256" key="6">
    <source>
        <dbReference type="ARBA" id="ARBA00022777"/>
    </source>
</evidence>
<evidence type="ECO:0000256" key="9">
    <source>
        <dbReference type="SAM" id="Coils"/>
    </source>
</evidence>
<dbReference type="InterPro" id="IPR011712">
    <property type="entry name" value="Sig_transdc_His_kin_sub3_dim/P"/>
</dbReference>
<evidence type="ECO:0000256" key="2">
    <source>
        <dbReference type="ARBA" id="ARBA00012438"/>
    </source>
</evidence>
<keyword evidence="10" id="KW-1133">Transmembrane helix</keyword>
<dbReference type="Gene3D" id="3.30.565.10">
    <property type="entry name" value="Histidine kinase-like ATPase, C-terminal domain"/>
    <property type="match status" value="1"/>
</dbReference>
<keyword evidence="5" id="KW-0547">Nucleotide-binding</keyword>
<feature type="transmembrane region" description="Helical" evidence="10">
    <location>
        <begin position="76"/>
        <end position="97"/>
    </location>
</feature>
<dbReference type="Pfam" id="PF07730">
    <property type="entry name" value="HisKA_3"/>
    <property type="match status" value="1"/>
</dbReference>
<dbReference type="PANTHER" id="PTHR24421:SF10">
    <property type="entry name" value="NITRATE_NITRITE SENSOR PROTEIN NARQ"/>
    <property type="match status" value="1"/>
</dbReference>
<evidence type="ECO:0000259" key="12">
    <source>
        <dbReference type="Pfam" id="PF07730"/>
    </source>
</evidence>
<keyword evidence="15" id="KW-1185">Reference proteome</keyword>
<protein>
    <recommendedName>
        <fullName evidence="2">histidine kinase</fullName>
        <ecNumber evidence="2">2.7.13.3</ecNumber>
    </recommendedName>
</protein>